<accession>A0A6H1U771</accession>
<dbReference type="InterPro" id="IPR032806">
    <property type="entry name" value="YbfD_N"/>
</dbReference>
<dbReference type="KEGG" id="oxy:HCG48_25145"/>
<feature type="domain" description="H repeat-associated protein N-terminal" evidence="1">
    <location>
        <begin position="13"/>
        <end position="99"/>
    </location>
</feature>
<evidence type="ECO:0000313" key="3">
    <source>
        <dbReference type="Proteomes" id="UP000500857"/>
    </source>
</evidence>
<keyword evidence="3" id="KW-1185">Reference proteome</keyword>
<dbReference type="InterPro" id="IPR051698">
    <property type="entry name" value="Transposase_11-like"/>
</dbReference>
<dbReference type="PANTHER" id="PTHR30298">
    <property type="entry name" value="H REPEAT-ASSOCIATED PREDICTED TRANSPOSASE"/>
    <property type="match status" value="1"/>
</dbReference>
<dbReference type="AlphaFoldDB" id="A0A6H1U771"/>
<dbReference type="EMBL" id="CP051167">
    <property type="protein sequence ID" value="QIZ73479.1"/>
    <property type="molecule type" value="Genomic_DNA"/>
</dbReference>
<evidence type="ECO:0000313" key="2">
    <source>
        <dbReference type="EMBL" id="QIZ73479.1"/>
    </source>
</evidence>
<dbReference type="Proteomes" id="UP000500857">
    <property type="component" value="Chromosome"/>
</dbReference>
<organism evidence="2 3">
    <name type="scientific">Oxynema aestuarii AP17</name>
    <dbReference type="NCBI Taxonomy" id="2064643"/>
    <lineage>
        <taxon>Bacteria</taxon>
        <taxon>Bacillati</taxon>
        <taxon>Cyanobacteriota</taxon>
        <taxon>Cyanophyceae</taxon>
        <taxon>Oscillatoriophycideae</taxon>
        <taxon>Oscillatoriales</taxon>
        <taxon>Oscillatoriaceae</taxon>
        <taxon>Oxynema</taxon>
        <taxon>Oxynema aestuarii</taxon>
    </lineage>
</organism>
<name>A0A6H1U771_9CYAN</name>
<dbReference type="Pfam" id="PF13808">
    <property type="entry name" value="DDE_Tnp_1_assoc"/>
    <property type="match status" value="1"/>
</dbReference>
<gene>
    <name evidence="2" type="ORF">HCG48_25145</name>
</gene>
<sequence length="101" mass="11235">MSDSFCLSSSLHTHFGDLEDPRVQGRCAHQLFDLVVIALLAVLTGAEGWDGMETYGQAKQAWLTTFLSLPNGIPSHDNFRRVGSRLDPTQLEARFQNWIGS</sequence>
<protein>
    <submittedName>
        <fullName evidence="2">Transposase family protein</fullName>
    </submittedName>
</protein>
<reference evidence="2 3" key="1">
    <citation type="submission" date="2020-04" db="EMBL/GenBank/DDBJ databases">
        <authorList>
            <person name="Basu S."/>
            <person name="Maruthanayagam V."/>
            <person name="Chakraborty S."/>
            <person name="Pramanik A."/>
            <person name="Mukherjee J."/>
            <person name="Brink B."/>
        </authorList>
    </citation>
    <scope>NUCLEOTIDE SEQUENCE [LARGE SCALE GENOMIC DNA]</scope>
    <source>
        <strain evidence="2 3">AP17</strain>
    </source>
</reference>
<proteinExistence type="predicted"/>
<dbReference type="PANTHER" id="PTHR30298:SF0">
    <property type="entry name" value="PROTEIN YBFL-RELATED"/>
    <property type="match status" value="1"/>
</dbReference>
<evidence type="ECO:0000259" key="1">
    <source>
        <dbReference type="Pfam" id="PF13808"/>
    </source>
</evidence>